<dbReference type="EMBL" id="BFAA01013698">
    <property type="protein sequence ID" value="GCB75189.1"/>
    <property type="molecule type" value="Genomic_DNA"/>
</dbReference>
<name>A0A401PPY6_SCYTO</name>
<keyword evidence="3" id="KW-1185">Reference proteome</keyword>
<dbReference type="Proteomes" id="UP000288216">
    <property type="component" value="Unassembled WGS sequence"/>
</dbReference>
<proteinExistence type="predicted"/>
<dbReference type="AlphaFoldDB" id="A0A401PPY6"/>
<evidence type="ECO:0000313" key="3">
    <source>
        <dbReference type="Proteomes" id="UP000288216"/>
    </source>
</evidence>
<accession>A0A401PPY6</accession>
<reference evidence="2 3" key="1">
    <citation type="journal article" date="2018" name="Nat. Ecol. Evol.">
        <title>Shark genomes provide insights into elasmobranch evolution and the origin of vertebrates.</title>
        <authorList>
            <person name="Hara Y"/>
            <person name="Yamaguchi K"/>
            <person name="Onimaru K"/>
            <person name="Kadota M"/>
            <person name="Koyanagi M"/>
            <person name="Keeley SD"/>
            <person name="Tatsumi K"/>
            <person name="Tanaka K"/>
            <person name="Motone F"/>
            <person name="Kageyama Y"/>
            <person name="Nozu R"/>
            <person name="Adachi N"/>
            <person name="Nishimura O"/>
            <person name="Nakagawa R"/>
            <person name="Tanegashima C"/>
            <person name="Kiyatake I"/>
            <person name="Matsumoto R"/>
            <person name="Murakumo K"/>
            <person name="Nishida K"/>
            <person name="Terakita A"/>
            <person name="Kuratani S"/>
            <person name="Sato K"/>
            <person name="Hyodo S Kuraku.S."/>
        </authorList>
    </citation>
    <scope>NUCLEOTIDE SEQUENCE [LARGE SCALE GENOMIC DNA]</scope>
</reference>
<organism evidence="2 3">
    <name type="scientific">Scyliorhinus torazame</name>
    <name type="common">Cloudy catshark</name>
    <name type="synonym">Catulus torazame</name>
    <dbReference type="NCBI Taxonomy" id="75743"/>
    <lineage>
        <taxon>Eukaryota</taxon>
        <taxon>Metazoa</taxon>
        <taxon>Chordata</taxon>
        <taxon>Craniata</taxon>
        <taxon>Vertebrata</taxon>
        <taxon>Chondrichthyes</taxon>
        <taxon>Elasmobranchii</taxon>
        <taxon>Galeomorphii</taxon>
        <taxon>Galeoidea</taxon>
        <taxon>Carcharhiniformes</taxon>
        <taxon>Scyliorhinidae</taxon>
        <taxon>Scyliorhinus</taxon>
    </lineage>
</organism>
<evidence type="ECO:0000256" key="1">
    <source>
        <dbReference type="SAM" id="SignalP"/>
    </source>
</evidence>
<feature type="chain" id="PRO_5019327318" evidence="1">
    <location>
        <begin position="19"/>
        <end position="155"/>
    </location>
</feature>
<feature type="signal peptide" evidence="1">
    <location>
        <begin position="1"/>
        <end position="18"/>
    </location>
</feature>
<evidence type="ECO:0000313" key="2">
    <source>
        <dbReference type="EMBL" id="GCB75189.1"/>
    </source>
</evidence>
<keyword evidence="1" id="KW-0732">Signal</keyword>
<gene>
    <name evidence="2" type="ORF">scyTo_0018974</name>
</gene>
<comment type="caution">
    <text evidence="2">The sequence shown here is derived from an EMBL/GenBank/DDBJ whole genome shotgun (WGS) entry which is preliminary data.</text>
</comment>
<protein>
    <submittedName>
        <fullName evidence="2">Uncharacterized protein</fullName>
    </submittedName>
</protein>
<sequence length="155" mass="17654">MMAQRQIILHCLLLVCQRTDIEVGRPHNSNAPLLAEETSLAEDSIIQIHLNRLKRNVNQQHECELDIALKNTENCLPDQDLKTHLEKLSYPIQVLFDNGTINITDITVATGFTVMVRPWSMRVKRIILYELRGNGHNPVSPVVLLQRYGCKYGAV</sequence>